<comment type="similarity">
    <text evidence="2">Belongs to the CpsC/CapA family.</text>
</comment>
<feature type="domain" description="Tyrosine-protein kinase G-rich" evidence="9">
    <location>
        <begin position="151"/>
        <end position="194"/>
    </location>
</feature>
<protein>
    <recommendedName>
        <fullName evidence="12">Polysaccharide chain length determinant N-terminal domain-containing protein</fullName>
    </recommendedName>
</protein>
<evidence type="ECO:0000313" key="10">
    <source>
        <dbReference type="EMBL" id="HIQ79964.1"/>
    </source>
</evidence>
<proteinExistence type="inferred from homology"/>
<keyword evidence="3" id="KW-1003">Cell membrane</keyword>
<evidence type="ECO:0000256" key="4">
    <source>
        <dbReference type="ARBA" id="ARBA00022692"/>
    </source>
</evidence>
<evidence type="ECO:0000256" key="7">
    <source>
        <dbReference type="SAM" id="Phobius"/>
    </source>
</evidence>
<keyword evidence="6 7" id="KW-0472">Membrane</keyword>
<gene>
    <name evidence="10" type="ORF">IAD32_01605</name>
</gene>
<evidence type="ECO:0000259" key="9">
    <source>
        <dbReference type="Pfam" id="PF13807"/>
    </source>
</evidence>
<evidence type="ECO:0000256" key="2">
    <source>
        <dbReference type="ARBA" id="ARBA00006683"/>
    </source>
</evidence>
<keyword evidence="5 7" id="KW-1133">Transmembrane helix</keyword>
<name>A0A9D0ZII7_9FIRM</name>
<evidence type="ECO:0000256" key="6">
    <source>
        <dbReference type="ARBA" id="ARBA00023136"/>
    </source>
</evidence>
<dbReference type="EMBL" id="DVFW01000012">
    <property type="protein sequence ID" value="HIQ79964.1"/>
    <property type="molecule type" value="Genomic_DNA"/>
</dbReference>
<evidence type="ECO:0000313" key="11">
    <source>
        <dbReference type="Proteomes" id="UP000886787"/>
    </source>
</evidence>
<evidence type="ECO:0000256" key="1">
    <source>
        <dbReference type="ARBA" id="ARBA00004651"/>
    </source>
</evidence>
<comment type="caution">
    <text evidence="10">The sequence shown here is derived from an EMBL/GenBank/DDBJ whole genome shotgun (WGS) entry which is preliminary data.</text>
</comment>
<comment type="subcellular location">
    <subcellularLocation>
        <location evidence="1">Cell membrane</location>
        <topology evidence="1">Multi-pass membrane protein</topology>
    </subcellularLocation>
</comment>
<dbReference type="Proteomes" id="UP000886787">
    <property type="component" value="Unassembled WGS sequence"/>
</dbReference>
<organism evidence="10 11">
    <name type="scientific">Candidatus Scatavimonas merdigallinarum</name>
    <dbReference type="NCBI Taxonomy" id="2840914"/>
    <lineage>
        <taxon>Bacteria</taxon>
        <taxon>Bacillati</taxon>
        <taxon>Bacillota</taxon>
        <taxon>Clostridia</taxon>
        <taxon>Eubacteriales</taxon>
        <taxon>Oscillospiraceae</taxon>
        <taxon>Oscillospiraceae incertae sedis</taxon>
        <taxon>Candidatus Scatavimonas</taxon>
    </lineage>
</organism>
<dbReference type="PANTHER" id="PTHR32309">
    <property type="entry name" value="TYROSINE-PROTEIN KINASE"/>
    <property type="match status" value="1"/>
</dbReference>
<evidence type="ECO:0000256" key="5">
    <source>
        <dbReference type="ARBA" id="ARBA00022989"/>
    </source>
</evidence>
<dbReference type="GO" id="GO:0005886">
    <property type="term" value="C:plasma membrane"/>
    <property type="evidence" value="ECO:0007669"/>
    <property type="project" value="UniProtKB-SubCell"/>
</dbReference>
<feature type="domain" description="Polysaccharide chain length determinant N-terminal" evidence="8">
    <location>
        <begin position="7"/>
        <end position="94"/>
    </location>
</feature>
<feature type="transmembrane region" description="Helical" evidence="7">
    <location>
        <begin position="16"/>
        <end position="38"/>
    </location>
</feature>
<accession>A0A9D0ZII7</accession>
<keyword evidence="4 7" id="KW-0812">Transmembrane</keyword>
<evidence type="ECO:0008006" key="12">
    <source>
        <dbReference type="Google" id="ProtNLM"/>
    </source>
</evidence>
<dbReference type="InterPro" id="IPR050445">
    <property type="entry name" value="Bact_polysacc_biosynth/exp"/>
</dbReference>
<dbReference type="Pfam" id="PF13807">
    <property type="entry name" value="GNVR"/>
    <property type="match status" value="1"/>
</dbReference>
<dbReference type="Pfam" id="PF02706">
    <property type="entry name" value="Wzz"/>
    <property type="match status" value="1"/>
</dbReference>
<dbReference type="PANTHER" id="PTHR32309:SF31">
    <property type="entry name" value="CAPSULAR EXOPOLYSACCHARIDE FAMILY"/>
    <property type="match status" value="1"/>
</dbReference>
<reference evidence="10" key="2">
    <citation type="journal article" date="2021" name="PeerJ">
        <title>Extensive microbial diversity within the chicken gut microbiome revealed by metagenomics and culture.</title>
        <authorList>
            <person name="Gilroy R."/>
            <person name="Ravi A."/>
            <person name="Getino M."/>
            <person name="Pursley I."/>
            <person name="Horton D.L."/>
            <person name="Alikhan N.F."/>
            <person name="Baker D."/>
            <person name="Gharbi K."/>
            <person name="Hall N."/>
            <person name="Watson M."/>
            <person name="Adriaenssens E.M."/>
            <person name="Foster-Nyarko E."/>
            <person name="Jarju S."/>
            <person name="Secka A."/>
            <person name="Antonio M."/>
            <person name="Oren A."/>
            <person name="Chaudhuri R.R."/>
            <person name="La Ragione R."/>
            <person name="Hildebrand F."/>
            <person name="Pallen M.J."/>
        </authorList>
    </citation>
    <scope>NUCLEOTIDE SEQUENCE</scope>
    <source>
        <strain evidence="10">ChiSjej1B19-3389</strain>
    </source>
</reference>
<sequence>MDVNAGQILNLLKKNLILILAISILFAGAAFGFTKIFIDNTYQSTVKFCVSTSDRGSGSISDDVTAFAYAQRLVNTYIELLQTNSFFTNVAKELGDRYSAGQLKQMVTFSSLNDTEVFQAQVIAKSQTEAKLVADTVAQLAPGVIANYNEDAELKVVDPAMVPQDPVAPNPVVNTAIGFVLGLLLSIAFVFIRNYFDIRIKASDDITAKLGLPVLAYIPNFESVAKQNT</sequence>
<dbReference type="InterPro" id="IPR032807">
    <property type="entry name" value="GNVR"/>
</dbReference>
<evidence type="ECO:0000256" key="3">
    <source>
        <dbReference type="ARBA" id="ARBA00022475"/>
    </source>
</evidence>
<reference evidence="10" key="1">
    <citation type="submission" date="2020-10" db="EMBL/GenBank/DDBJ databases">
        <authorList>
            <person name="Gilroy R."/>
        </authorList>
    </citation>
    <scope>NUCLEOTIDE SEQUENCE</scope>
    <source>
        <strain evidence="10">ChiSjej1B19-3389</strain>
    </source>
</reference>
<dbReference type="AlphaFoldDB" id="A0A9D0ZII7"/>
<feature type="transmembrane region" description="Helical" evidence="7">
    <location>
        <begin position="172"/>
        <end position="192"/>
    </location>
</feature>
<dbReference type="InterPro" id="IPR003856">
    <property type="entry name" value="LPS_length_determ_N"/>
</dbReference>
<evidence type="ECO:0000259" key="8">
    <source>
        <dbReference type="Pfam" id="PF02706"/>
    </source>
</evidence>